<sequence>MKRNTSRSGSINLYNNITESLSKLKTIIKYDQQDDVNNGGEMQEKEINEAGCSKPIKDSPQNTTKISFLDKKKIIDDDSSHIEKKEKRMNKTSNKEREMLRRIAKANSLKKIEKNINLLLKSDDEEKSDEEDYDRVHADVTHSTHENMGKDQIDMSLMSSDDLKKEFSFYSLSEKNSLHKFSLQNNDLLDMSGISQISNMSNVSNFTKQLKHKDVAINDSSSSVSSFTFNGNASNFIARELIGEEEHEINPIINMSNDNCVKNYNKIIGGATNDMEKSILNKKKKSDIYIGIDNNSNNSGTYYENSLKSNRSNLGTSRQNTLDESHRTYFGSGDYFDPNSSQTKVAKNTLHIQELLHKKNSELDESLYNQKFSKINYSNNSSWLKNKETSFPENSQKDIYKNYINLNSSNSLGKVILPNNGNDLDLSFSYMNVKLGEDITNEHVKTKKVDEKGKENLHYMPNIDFDNNIFKNYNKEKKLKEDKTCNNNLEKNLFTEDRMMNVHTHDGSSDDVLLKDEKNATHPISEDDVNRKNVNEIYKKINSISLLNDLSLNKLESLNSSIMDMYIKNNQDNKFLDDVILDDSIFIKSSSLHKEEIDLNMNIPHVDIPNDDYKNKFSFPSDLDSADSIFKISLSCNEVILPNHQIGVLKNEHVQNGVHLGSSRCRKKDTNLLDDKQFNGVGEKSTCDEPSGEVPRRRGASNSYSKERCCNKKDGTLDNHLDRSQLDRIDLDRSKLDRIDLDRKQLDRIDLDRSKLDRIDLDRSQLDRIDLDRNQLDRIDLDRSKLDRIDLDRSQLDRIDLDRNQLDRIDLDRSQLDRIDLDRSQMNRIDLDKSQLNRCELSKSKLNRQKTSPLVDKNDLLKNISNPKCSYNNDTESRKAKTSILYKIPQYTSDLEISGRDKFVNIISRSSPNKTDIIKHFPKYETHTYGDKLGTNELENWKTLFFNNKFSDKLKIFRNAPCRNSGLNESSSQNLIDDHLKMEDSLNYINQNNSTKNVVNTYPHVMKMKKEDLMNPLNSSTSVPPHDDKSRNAIQHHNKRSTAMGAIRRKRTISDCEEENTRADMFNSIDEHRNEGNLNHDSRRSELYENSTYDSTKEKCTNITNVDVREKNLFISRSKSKSSKNEWGEIENVECNEEQSERDIVREGQVIPKDMVLLANSKKANEGINGIRGAHEVRSRSRSGSKSKSRSKSRSRSNSQSSGRSSRNNFELPNEGVDKSSKNNSRMKSCISESVNQVGNLISESTSCIEHMNESKINESTFSKRFTNDKGTRRVSNLEISNRREIEGNENKHGSNKSKGNLEDYLVTEMRENKNIEGMNYLSHQTQDNTIKHSNMTSMPDILNFDVDNNSAVFFFDNIHNSSEYDSIPKPLHSSYFTNKRKFSDTINEVTRTGSQMLNEKLVFSKGKTGTGSQTMPIIEMHNFTTPFSMYGKTNNDNNHNENKFERDITLHYTIQRKMSDEGILEKNALLANQSNSWNDLTLNEKEKTLSIDPSGMINQRSNFMNDPVVKEYDYNDKCNNTESIIRNEELQKKTGHVDKNFPLHIFSQPSGTLTYTQNDRKEKNEKGTTKTNIPSEFSNDILETCSTSYTFEKNEKKFEQKCQTEKSDAYIFQGKNKIRDPIYSVKEKMETKYDSIDILDMISGNRNTCKGIAPNNDAEKKEFTKCYDKRDNSFLVHDETNNRMVTSCTDEIGKTFFGSQKGCNIYTEKKFSTTDFISPSIVGCMKDEHIDMKNHHEYTEYDKTNFSKNFNVNMYSRNGANCNDNFIDDRLYNKPSENNKIVDVSREKIVEYVGEANPENSNKWNVYYNRSGDNKCADNHCASTNRFNDREQNYARQSINGRAYTVMEYENYLDNLMEDRNKSNKGNIHDYHYDKDFSLGKREDHSYWSDYNSHLINNEERCGINEYNEGSCLNSIKTQKEAHHKSDVCSGRDMHYRRDKGKDTILNFTEINTRQQENDDDNFQTKQNSLNGKFLYEKLEPSDMLQSHGINNPKEEVTKLNAHLSRDEKEVHSCDIPTREEAAYGSRKDSVLHKVNEKITMSNFSRDRAHSTYVEHQKGRSRCEDQRERGRCEDQRERNTYADEEFSKKQLTQDYANDKSENRDANYSFKLMEKGGNSTRRRNVENNTSNLYQLKEKEGIESAMFQQKYSKNVSRYHEDTSNEQTYHTNKSFQNDNPNFGHFDEIMRKQGYVNSCMEGNNRERHVSNRRLEIRETLHKHESGKLTGEFAGEFAGEVAEELTGKLTGELAEELTGKLTGELTGKLTGVLAEELTGKLTGELTEEMIKEEDAKYIPKCVSDIDYPYSTQDDGTCGERYEEKYNNRYGEEFGKEYLDPCNKPYEEQHDERCEHRYRDGHNPRKQITKKHENDHAHKKYYIEEEENEGKIILTPSNRIEKSKRDKHSMEEKSIPNYLPCHSEFHSANMPNRMYVKSYTSYLDNKGDNIYKGKNTQLLKCEKGNIKTDIIYNYEDSSSLSNNMMGHVKYDFHCSRYDTKKIGNSHKCEHYIDECNANEAVKCHTKYIQKEKHKKKSGDTIANNHFDESRHESNYVDKTQPFQFNEMKGSPNPLHYKVINEHDKKEMCYKIDDNIRKENKKWNCRGAKNELPFRKANTNYENYKVSSEMCNTYDYHTFRHSEGDTLYRCGMPRDDLKNDLTGKGSGGNGSSGRSGRSENYNEVLYELFRENMDSQGNEKNRQVLNKIMDVMMNIQNDLKDVKYKLSKKKERDSGECKMADSALIAEETKNLNLQKINDLSQPKDNHQDYQKLKEDDKRNTVVSNEWIVGEKERAIFAQNEKSKIGETGQAIFSQNEKVIHEEENPPKCKSPRKKELNESLHLILKNLNYEYIKDSTISKSNRLYLFSKFFTSLFHEHNKKTHNFIMFNIYNTEQRRQTHKVSLFLEKDYNNIYNLAYNNLLFYSFDCYKFYKYIKNKFQENYKIYENSTLCLYIYNNYETNLINRLFIEQNNLHKNKFVLNDKRILKTCTKYIVDSFLSLLDKQANIKNVIPFMKKRDYEIDQRNLYFFIAKFNLMDKIISDSHGFECNKKVYEKHYSNVKNFAIFFKYINDASNFYDSFIEPEKPEPHKDEESPVTIPSTNSPSSVTPFTVINAKTDQKHKGDRRSYRLIIVALHKGKSYKYDKAPFHNFIKTRENDMYYYYDNYDSMTFGNGEVILFNLSYAVPFYYIEYNRN</sequence>
<dbReference type="EMBL" id="BDQF01000010">
    <property type="protein sequence ID" value="GAW81127.1"/>
    <property type="molecule type" value="Genomic_DNA"/>
</dbReference>
<proteinExistence type="predicted"/>
<evidence type="ECO:0000313" key="3">
    <source>
        <dbReference type="Proteomes" id="UP000195521"/>
    </source>
</evidence>
<feature type="region of interest" description="Disordered" evidence="1">
    <location>
        <begin position="3079"/>
        <end position="3099"/>
    </location>
</feature>
<feature type="region of interest" description="Disordered" evidence="1">
    <location>
        <begin position="1269"/>
        <end position="1300"/>
    </location>
</feature>
<reference evidence="3" key="1">
    <citation type="submission" date="2017-04" db="EMBL/GenBank/DDBJ databases">
        <title>Plasmodium gonderi genome.</title>
        <authorList>
            <person name="Arisue N."/>
            <person name="Honma H."/>
            <person name="Kawai S."/>
            <person name="Tougan T."/>
            <person name="Tanabe K."/>
            <person name="Horii T."/>
        </authorList>
    </citation>
    <scope>NUCLEOTIDE SEQUENCE [LARGE SCALE GENOMIC DNA]</scope>
    <source>
        <strain evidence="3">ATCC 30045</strain>
    </source>
</reference>
<evidence type="ECO:0000313" key="2">
    <source>
        <dbReference type="EMBL" id="GAW81127.1"/>
    </source>
</evidence>
<feature type="compositionally biased region" description="Basic and acidic residues" evidence="1">
    <location>
        <begin position="1281"/>
        <end position="1293"/>
    </location>
</feature>
<feature type="region of interest" description="Disordered" evidence="1">
    <location>
        <begin position="1168"/>
        <end position="1226"/>
    </location>
</feature>
<dbReference type="GeneID" id="39747845"/>
<protein>
    <submittedName>
        <fullName evidence="2">Uncharacterized protein</fullName>
    </submittedName>
</protein>
<feature type="region of interest" description="Disordered" evidence="1">
    <location>
        <begin position="2049"/>
        <end position="2130"/>
    </location>
</feature>
<gene>
    <name evidence="2" type="ORF">PGO_093270</name>
</gene>
<dbReference type="OMA" id="FRKANTN"/>
<keyword evidence="3" id="KW-1185">Reference proteome</keyword>
<dbReference type="Gene3D" id="2.160.20.80">
    <property type="entry name" value="E3 ubiquitin-protein ligase SopA"/>
    <property type="match status" value="1"/>
</dbReference>
<evidence type="ECO:0000256" key="1">
    <source>
        <dbReference type="SAM" id="MobiDB-lite"/>
    </source>
</evidence>
<feature type="compositionally biased region" description="Basic residues" evidence="1">
    <location>
        <begin position="1180"/>
        <end position="1195"/>
    </location>
</feature>
<dbReference type="SUPFAM" id="SSF141571">
    <property type="entry name" value="Pentapeptide repeat-like"/>
    <property type="match status" value="1"/>
</dbReference>
<dbReference type="RefSeq" id="XP_028543716.1">
    <property type="nucleotide sequence ID" value="XM_028687915.1"/>
</dbReference>
<feature type="region of interest" description="Disordered" evidence="1">
    <location>
        <begin position="1553"/>
        <end position="1573"/>
    </location>
</feature>
<name>A0A1Y1JIU8_PLAGO</name>
<accession>A0A1Y1JIU8</accession>
<feature type="compositionally biased region" description="Basic and acidic residues" evidence="1">
    <location>
        <begin position="1559"/>
        <end position="1569"/>
    </location>
</feature>
<feature type="compositionally biased region" description="Basic and acidic residues" evidence="1">
    <location>
        <begin position="1072"/>
        <end position="1087"/>
    </location>
</feature>
<dbReference type="Proteomes" id="UP000195521">
    <property type="component" value="Unassembled WGS sequence"/>
</dbReference>
<comment type="caution">
    <text evidence="2">The sequence shown here is derived from an EMBL/GenBank/DDBJ whole genome shotgun (WGS) entry which is preliminary data.</text>
</comment>
<organism evidence="2 3">
    <name type="scientific">Plasmodium gonderi</name>
    <dbReference type="NCBI Taxonomy" id="77519"/>
    <lineage>
        <taxon>Eukaryota</taxon>
        <taxon>Sar</taxon>
        <taxon>Alveolata</taxon>
        <taxon>Apicomplexa</taxon>
        <taxon>Aconoidasida</taxon>
        <taxon>Haemosporida</taxon>
        <taxon>Plasmodiidae</taxon>
        <taxon>Plasmodium</taxon>
        <taxon>Plasmodium (Plasmodium)</taxon>
    </lineage>
</organism>
<dbReference type="OrthoDB" id="372104at2759"/>
<feature type="compositionally biased region" description="Low complexity" evidence="1">
    <location>
        <begin position="1196"/>
        <end position="1209"/>
    </location>
</feature>
<feature type="region of interest" description="Disordered" evidence="1">
    <location>
        <begin position="2653"/>
        <end position="2672"/>
    </location>
</feature>
<feature type="region of interest" description="Disordered" evidence="1">
    <location>
        <begin position="1072"/>
        <end position="1093"/>
    </location>
</feature>
<feature type="region of interest" description="Disordered" evidence="1">
    <location>
        <begin position="682"/>
        <end position="706"/>
    </location>
</feature>
<feature type="compositionally biased region" description="Basic and acidic residues" evidence="1">
    <location>
        <begin position="3079"/>
        <end position="3088"/>
    </location>
</feature>
<feature type="compositionally biased region" description="Basic and acidic residues" evidence="1">
    <location>
        <begin position="2049"/>
        <end position="2089"/>
    </location>
</feature>
<feature type="compositionally biased region" description="Gly residues" evidence="1">
    <location>
        <begin position="2658"/>
        <end position="2667"/>
    </location>
</feature>